<dbReference type="AlphaFoldDB" id="A0A3N1CWE0"/>
<dbReference type="PANTHER" id="PTHR36852:SF1">
    <property type="entry name" value="PROTEIN GVPL 2"/>
    <property type="match status" value="1"/>
</dbReference>
<evidence type="ECO:0000313" key="5">
    <source>
        <dbReference type="Proteomes" id="UP000272400"/>
    </source>
</evidence>
<organism evidence="4 5">
    <name type="scientific">Actinocorallia herbida</name>
    <dbReference type="NCBI Taxonomy" id="58109"/>
    <lineage>
        <taxon>Bacteria</taxon>
        <taxon>Bacillati</taxon>
        <taxon>Actinomycetota</taxon>
        <taxon>Actinomycetes</taxon>
        <taxon>Streptosporangiales</taxon>
        <taxon>Thermomonosporaceae</taxon>
        <taxon>Actinocorallia</taxon>
    </lineage>
</organism>
<dbReference type="GO" id="GO:0031412">
    <property type="term" value="P:gas vesicle organization"/>
    <property type="evidence" value="ECO:0007669"/>
    <property type="project" value="InterPro"/>
</dbReference>
<protein>
    <submittedName>
        <fullName evidence="4">Gas vesicle protein GvpL/GvpF</fullName>
    </submittedName>
</protein>
<proteinExistence type="inferred from homology"/>
<sequence>MAEPGGPGPGTPETGWYVYGVGRGLSPDAVTEVRGVGGAPVGLVDEGGITAVVSPVGLAEFGEDPLRRNLESLDWLESTARAHHGVIDALAASAALVPLGLATVYRSAERVRAALRERGPEFAEALDRVGGRTEWGVKVYADPPEHAAPATGSGEAGARPGTSYLRRRQAERHAERDERVAALRAAEEIDAALRDTAVDGRRHRAQDPGLSGERGWMVLNAAYLVDDSGGARFRDSVAAEAARHPRLRVRITGPWAPYSFAVAAREGP</sequence>
<gene>
    <name evidence="4" type="ORF">EDD29_3130</name>
</gene>
<dbReference type="GO" id="GO:0031411">
    <property type="term" value="C:gas vesicle"/>
    <property type="evidence" value="ECO:0007669"/>
    <property type="project" value="UniProtKB-SubCell"/>
</dbReference>
<keyword evidence="5" id="KW-1185">Reference proteome</keyword>
<dbReference type="Pfam" id="PF06386">
    <property type="entry name" value="GvpL_GvpF"/>
    <property type="match status" value="1"/>
</dbReference>
<dbReference type="EMBL" id="RJKE01000001">
    <property type="protein sequence ID" value="ROO85584.1"/>
    <property type="molecule type" value="Genomic_DNA"/>
</dbReference>
<evidence type="ECO:0000313" key="4">
    <source>
        <dbReference type="EMBL" id="ROO85584.1"/>
    </source>
</evidence>
<dbReference type="Proteomes" id="UP000272400">
    <property type="component" value="Unassembled WGS sequence"/>
</dbReference>
<comment type="similarity">
    <text evidence="3">Belongs to the gas vesicle GvpF/GvpL family.</text>
</comment>
<dbReference type="PANTHER" id="PTHR36852">
    <property type="entry name" value="PROTEIN GVPL 2"/>
    <property type="match status" value="1"/>
</dbReference>
<evidence type="ECO:0000256" key="1">
    <source>
        <dbReference type="ARBA" id="ARBA00022987"/>
    </source>
</evidence>
<dbReference type="OrthoDB" id="146444at2"/>
<comment type="subcellular location">
    <subcellularLocation>
        <location evidence="2">Gas vesicle</location>
    </subcellularLocation>
</comment>
<evidence type="ECO:0000256" key="3">
    <source>
        <dbReference type="ARBA" id="ARBA00035643"/>
    </source>
</evidence>
<comment type="caution">
    <text evidence="4">The sequence shown here is derived from an EMBL/GenBank/DDBJ whole genome shotgun (WGS) entry which is preliminary data.</text>
</comment>
<reference evidence="4 5" key="1">
    <citation type="submission" date="2018-11" db="EMBL/GenBank/DDBJ databases">
        <title>Sequencing the genomes of 1000 actinobacteria strains.</title>
        <authorList>
            <person name="Klenk H.-P."/>
        </authorList>
    </citation>
    <scope>NUCLEOTIDE SEQUENCE [LARGE SCALE GENOMIC DNA]</scope>
    <source>
        <strain evidence="4 5">DSM 44254</strain>
    </source>
</reference>
<name>A0A3N1CWE0_9ACTN</name>
<accession>A0A3N1CWE0</accession>
<keyword evidence="1" id="KW-0304">Gas vesicle</keyword>
<dbReference type="InterPro" id="IPR009430">
    <property type="entry name" value="GvpL/GvpF"/>
</dbReference>
<dbReference type="RefSeq" id="WP_123665073.1">
    <property type="nucleotide sequence ID" value="NZ_RJKE01000001.1"/>
</dbReference>
<evidence type="ECO:0000256" key="2">
    <source>
        <dbReference type="ARBA" id="ARBA00035108"/>
    </source>
</evidence>